<evidence type="ECO:0000259" key="14">
    <source>
        <dbReference type="Pfam" id="PF00703"/>
    </source>
</evidence>
<dbReference type="SUPFAM" id="SSF49303">
    <property type="entry name" value="beta-Galactosidase/glucuronidase domain"/>
    <property type="match status" value="1"/>
</dbReference>
<evidence type="ECO:0000256" key="9">
    <source>
        <dbReference type="ARBA" id="ARBA00023180"/>
    </source>
</evidence>
<feature type="domain" description="Glycosyl hydrolases family 2 sugar binding" evidence="16">
    <location>
        <begin position="59"/>
        <end position="237"/>
    </location>
</feature>
<dbReference type="PROSITE" id="PS00719">
    <property type="entry name" value="GLYCOSYL_HYDROL_F2_1"/>
    <property type="match status" value="1"/>
</dbReference>
<dbReference type="Pfam" id="PF02837">
    <property type="entry name" value="Glyco_hydro_2_N"/>
    <property type="match status" value="1"/>
</dbReference>
<dbReference type="InterPro" id="IPR013783">
    <property type="entry name" value="Ig-like_fold"/>
</dbReference>
<evidence type="ECO:0000256" key="2">
    <source>
        <dbReference type="ARBA" id="ARBA00004371"/>
    </source>
</evidence>
<dbReference type="PANTHER" id="PTHR10066:SF67">
    <property type="entry name" value="BETA-GLUCURONIDASE"/>
    <property type="match status" value="1"/>
</dbReference>
<keyword evidence="13" id="KW-1133">Transmembrane helix</keyword>
<reference evidence="17" key="1">
    <citation type="submission" date="2013-07" db="EMBL/GenBank/DDBJ databases">
        <authorList>
            <person name="Geib S."/>
        </authorList>
    </citation>
    <scope>NUCLEOTIDE SEQUENCE</scope>
</reference>
<comment type="similarity">
    <text evidence="3 12">Belongs to the glycosyl hydrolase 2 family.</text>
</comment>
<evidence type="ECO:0000259" key="15">
    <source>
        <dbReference type="Pfam" id="PF02836"/>
    </source>
</evidence>
<name>W8B1E3_CERCA</name>
<dbReference type="InterPro" id="IPR023232">
    <property type="entry name" value="Glyco_hydro_2_AS"/>
</dbReference>
<dbReference type="Gene3D" id="3.20.20.80">
    <property type="entry name" value="Glycosidases"/>
    <property type="match status" value="1"/>
</dbReference>
<dbReference type="AlphaFoldDB" id="W8B1E3"/>
<dbReference type="SUPFAM" id="SSF49785">
    <property type="entry name" value="Galactose-binding domain-like"/>
    <property type="match status" value="1"/>
</dbReference>
<evidence type="ECO:0000256" key="8">
    <source>
        <dbReference type="ARBA" id="ARBA00022801"/>
    </source>
</evidence>
<dbReference type="InterPro" id="IPR006104">
    <property type="entry name" value="Glyco_hydro_2_N"/>
</dbReference>
<dbReference type="InterPro" id="IPR006102">
    <property type="entry name" value="Ig-like_GH2"/>
</dbReference>
<evidence type="ECO:0000256" key="7">
    <source>
        <dbReference type="ARBA" id="ARBA00022729"/>
    </source>
</evidence>
<dbReference type="PANTHER" id="PTHR10066">
    <property type="entry name" value="BETA-GLUCURONIDASE"/>
    <property type="match status" value="1"/>
</dbReference>
<dbReference type="InterPro" id="IPR008979">
    <property type="entry name" value="Galactose-bd-like_sf"/>
</dbReference>
<gene>
    <name evidence="17" type="primary">BGLR</name>
</gene>
<accession>W8B1E3</accession>
<keyword evidence="13" id="KW-0812">Transmembrane</keyword>
<comment type="subcellular location">
    <subcellularLocation>
        <location evidence="2">Lysosome</location>
    </subcellularLocation>
</comment>
<keyword evidence="10 12" id="KW-0458">Lysosome</keyword>
<organism evidence="17">
    <name type="scientific">Ceratitis capitata</name>
    <name type="common">Mediterranean fruit fly</name>
    <name type="synonym">Tephritis capitata</name>
    <dbReference type="NCBI Taxonomy" id="7213"/>
    <lineage>
        <taxon>Eukaryota</taxon>
        <taxon>Metazoa</taxon>
        <taxon>Ecdysozoa</taxon>
        <taxon>Arthropoda</taxon>
        <taxon>Hexapoda</taxon>
        <taxon>Insecta</taxon>
        <taxon>Pterygota</taxon>
        <taxon>Neoptera</taxon>
        <taxon>Endopterygota</taxon>
        <taxon>Diptera</taxon>
        <taxon>Brachycera</taxon>
        <taxon>Muscomorpha</taxon>
        <taxon>Tephritoidea</taxon>
        <taxon>Tephritidae</taxon>
        <taxon>Ceratitis</taxon>
        <taxon>Ceratitis</taxon>
    </lineage>
</organism>
<comment type="activity regulation">
    <text evidence="12">Inhibited by L-aspartic acid.</text>
</comment>
<dbReference type="InterPro" id="IPR006101">
    <property type="entry name" value="Glyco_hydro_2"/>
</dbReference>
<feature type="domain" description="Glycoside hydrolase family 2 immunoglobulin-like beta-sandwich" evidence="14">
    <location>
        <begin position="239"/>
        <end position="349"/>
    </location>
</feature>
<dbReference type="GO" id="GO:0005764">
    <property type="term" value="C:lysosome"/>
    <property type="evidence" value="ECO:0007669"/>
    <property type="project" value="UniProtKB-SubCell"/>
</dbReference>
<dbReference type="Pfam" id="PF00703">
    <property type="entry name" value="Glyco_hydro_2"/>
    <property type="match status" value="1"/>
</dbReference>
<feature type="domain" description="Glycoside hydrolase family 2 catalytic" evidence="15">
    <location>
        <begin position="355"/>
        <end position="647"/>
    </location>
</feature>
<dbReference type="InterPro" id="IPR036156">
    <property type="entry name" value="Beta-gal/glucu_dom_sf"/>
</dbReference>
<keyword evidence="11 12" id="KW-0326">Glycosidase</keyword>
<dbReference type="Gene3D" id="2.60.40.10">
    <property type="entry name" value="Immunoglobulins"/>
    <property type="match status" value="1"/>
</dbReference>
<evidence type="ECO:0000256" key="5">
    <source>
        <dbReference type="ARBA" id="ARBA00012761"/>
    </source>
</evidence>
<evidence type="ECO:0000313" key="17">
    <source>
        <dbReference type="EMBL" id="JAB94925.1"/>
    </source>
</evidence>
<keyword evidence="13" id="KW-0472">Membrane</keyword>
<evidence type="ECO:0000259" key="16">
    <source>
        <dbReference type="Pfam" id="PF02837"/>
    </source>
</evidence>
<evidence type="ECO:0000256" key="3">
    <source>
        <dbReference type="ARBA" id="ARBA00007401"/>
    </source>
</evidence>
<dbReference type="PRINTS" id="PR00132">
    <property type="entry name" value="GLHYDRLASE2"/>
</dbReference>
<evidence type="ECO:0000256" key="12">
    <source>
        <dbReference type="RuleBase" id="RU361154"/>
    </source>
</evidence>
<comment type="subunit">
    <text evidence="4 12">Homotetramer.</text>
</comment>
<keyword evidence="7" id="KW-0732">Signal</keyword>
<dbReference type="GO" id="GO:0005615">
    <property type="term" value="C:extracellular space"/>
    <property type="evidence" value="ECO:0007669"/>
    <property type="project" value="TreeGrafter"/>
</dbReference>
<evidence type="ECO:0000256" key="4">
    <source>
        <dbReference type="ARBA" id="ARBA00011881"/>
    </source>
</evidence>
<comment type="catalytic activity">
    <reaction evidence="12">
        <text>a beta-D-glucuronoside + H2O = D-glucuronate + an alcohol</text>
        <dbReference type="Rhea" id="RHEA:17633"/>
        <dbReference type="ChEBI" id="CHEBI:15377"/>
        <dbReference type="ChEBI" id="CHEBI:30879"/>
        <dbReference type="ChEBI" id="CHEBI:58720"/>
        <dbReference type="ChEBI" id="CHEBI:83411"/>
        <dbReference type="EC" id="3.2.1.31"/>
    </reaction>
</comment>
<keyword evidence="9" id="KW-0325">Glycoprotein</keyword>
<dbReference type="GO" id="GO:0030246">
    <property type="term" value="F:carbohydrate binding"/>
    <property type="evidence" value="ECO:0007669"/>
    <property type="project" value="TreeGrafter"/>
</dbReference>
<dbReference type="FunFam" id="3.20.20.80:FF:000029">
    <property type="entry name" value="Beta-glucuronidase"/>
    <property type="match status" value="1"/>
</dbReference>
<evidence type="ECO:0000256" key="11">
    <source>
        <dbReference type="ARBA" id="ARBA00023295"/>
    </source>
</evidence>
<evidence type="ECO:0000256" key="10">
    <source>
        <dbReference type="ARBA" id="ARBA00023228"/>
    </source>
</evidence>
<dbReference type="GO" id="GO:0005975">
    <property type="term" value="P:carbohydrate metabolic process"/>
    <property type="evidence" value="ECO:0007669"/>
    <property type="project" value="InterPro"/>
</dbReference>
<dbReference type="GO" id="GO:0019391">
    <property type="term" value="P:glucuronoside catabolic process"/>
    <property type="evidence" value="ECO:0007669"/>
    <property type="project" value="TreeGrafter"/>
</dbReference>
<reference evidence="17" key="2">
    <citation type="journal article" date="2014" name="BMC Genomics">
        <title>A genomic perspective to assessing quality of mass-reared SIT flies used in Mediterranean fruit fly (Ceratitis capitata) eradication in California.</title>
        <authorList>
            <person name="Calla B."/>
            <person name="Hall B."/>
            <person name="Hou S."/>
            <person name="Geib S.M."/>
        </authorList>
    </citation>
    <scope>NUCLEOTIDE SEQUENCE</scope>
</reference>
<dbReference type="SUPFAM" id="SSF51445">
    <property type="entry name" value="(Trans)glycosidases"/>
    <property type="match status" value="1"/>
</dbReference>
<sequence>MRLKIGLECHRFEIYAFSLLAMGVVGYLIHFAIALVIVNKEVTPTRGMLYPRESETREVRSLDGLWNFVTSDEANPTQGVRDKWFSDDLSKVKDVIPMPVPASYNDITTDNTIRDHVGTVWYDRKFFVPKSWAKDQRVWLRFGSVHYEAFVWINGEMVVKHEMGHLPFEAEVTNFVKYGEENRITVMCDNALIQTTVPQGKISEVKKDGGVAIVQTYTFDFFNYAGIHRSVHLYTTPKTFIEEVEVTSDLEDSNSVGHVYYKVKVGGTASNEADSNLQIRVKLRNKESVTVANGTSDGDLKGALEVKNVKPWWPYLMHAEPGYLYQIELFLHTADNTLLDVYRLKVGIRTLTWNNTSFLINGQPVYLRGFGKHEDSDIRGKGLDFALLTRDMNLLKWIGANAYRTSHYPYSEESMQFADENGIMIIDECPSVDTDNYNQALLDKHKSSMEQLIHRDRNHPSVIMWSIANEPRTGPFQADSHFQFVANFTRALDGTRPVTAAIAVPSASDKAAKHLDIICFNRYNGWYSNPGKLDMITTHVVEEAITWNKKHNKPVMIGEYGADTIEGLHLLPAYIWSEEYQNELFSKHFKAFDILRKKEWFIGEFVWNFADFKTAQSITRVGGNKKGVFTRNRQPKATAHLLRKRYFALGRELDRCDLPEDLFLYITDATSTESRGKRETADL</sequence>
<dbReference type="InterPro" id="IPR017853">
    <property type="entry name" value="GH"/>
</dbReference>
<evidence type="ECO:0000256" key="1">
    <source>
        <dbReference type="ARBA" id="ARBA00003025"/>
    </source>
</evidence>
<dbReference type="Pfam" id="PF02836">
    <property type="entry name" value="Glyco_hydro_2_C"/>
    <property type="match status" value="1"/>
</dbReference>
<evidence type="ECO:0000256" key="6">
    <source>
        <dbReference type="ARBA" id="ARBA00016205"/>
    </source>
</evidence>
<dbReference type="PROSITE" id="PS00608">
    <property type="entry name" value="GLYCOSYL_HYDROL_F2_2"/>
    <property type="match status" value="1"/>
</dbReference>
<proteinExistence type="evidence at transcript level"/>
<dbReference type="Gene3D" id="2.60.120.260">
    <property type="entry name" value="Galactose-binding domain-like"/>
    <property type="match status" value="1"/>
</dbReference>
<dbReference type="FunFam" id="2.60.40.10:FF:000628">
    <property type="entry name" value="Beta-glucuronidase"/>
    <property type="match status" value="1"/>
</dbReference>
<evidence type="ECO:0000256" key="13">
    <source>
        <dbReference type="SAM" id="Phobius"/>
    </source>
</evidence>
<dbReference type="InterPro" id="IPR006103">
    <property type="entry name" value="Glyco_hydro_2_cat"/>
</dbReference>
<dbReference type="EC" id="3.2.1.31" evidence="5 12"/>
<dbReference type="InterPro" id="IPR023230">
    <property type="entry name" value="Glyco_hydro_2_CS"/>
</dbReference>
<feature type="transmembrane region" description="Helical" evidence="13">
    <location>
        <begin position="12"/>
        <end position="38"/>
    </location>
</feature>
<protein>
    <recommendedName>
        <fullName evidence="6 12">Beta-glucuronidase</fullName>
        <ecNumber evidence="5 12">3.2.1.31</ecNumber>
    </recommendedName>
</protein>
<dbReference type="FunFam" id="2.60.120.260:FF:000027">
    <property type="entry name" value="Beta-glucuronidase"/>
    <property type="match status" value="1"/>
</dbReference>
<dbReference type="OrthoDB" id="408532at2759"/>
<comment type="function">
    <text evidence="1 12">Plays an important role in the degradation of dermatan and keratan sulfates.</text>
</comment>
<dbReference type="NCBIfam" id="NF007538">
    <property type="entry name" value="PRK10150.1"/>
    <property type="match status" value="1"/>
</dbReference>
<keyword evidence="8 12" id="KW-0378">Hydrolase</keyword>
<dbReference type="GO" id="GO:0004566">
    <property type="term" value="F:beta-glucuronidase activity"/>
    <property type="evidence" value="ECO:0007669"/>
    <property type="project" value="UniProtKB-EC"/>
</dbReference>
<dbReference type="EMBL" id="GAMC01011630">
    <property type="protein sequence ID" value="JAB94925.1"/>
    <property type="molecule type" value="mRNA"/>
</dbReference>